<evidence type="ECO:0000313" key="3">
    <source>
        <dbReference type="RefSeq" id="XP_070636563.1"/>
    </source>
</evidence>
<feature type="compositionally biased region" description="Pro residues" evidence="1">
    <location>
        <begin position="145"/>
        <end position="173"/>
    </location>
</feature>
<sequence>MLRQGAGARGSRLPATAARCLRRPLPAARGENGRELGTLRGSHKQLPPKPGKWLDDWSLLLALRWKGGDSLKCVRGRRAPGNPEAWIRAESGTESPPLPRQCLLRPPGRPASRRRRPAPPAHSLPRRRSGFFSSSFASSSSFAFSPPPPLPPSPPPVLPPPLSPPPPPRPPPPLHHHHSLRGTPVSAEPPVGAVSSVAPWIPQPAEPGLGGTDGRADTTDSSRPALRAAALRSPASGELESPREPSRDQKTRYPENLMELENKPG</sequence>
<feature type="region of interest" description="Disordered" evidence="1">
    <location>
        <begin position="28"/>
        <end position="48"/>
    </location>
</feature>
<gene>
    <name evidence="3" type="primary">LOC109553113</name>
</gene>
<feature type="compositionally biased region" description="Basic and acidic residues" evidence="1">
    <location>
        <begin position="240"/>
        <end position="253"/>
    </location>
</feature>
<feature type="region of interest" description="Disordered" evidence="1">
    <location>
        <begin position="142"/>
        <end position="265"/>
    </location>
</feature>
<organism evidence="2 3">
    <name type="scientific">Bos indicus</name>
    <name type="common">Zebu</name>
    <dbReference type="NCBI Taxonomy" id="9915"/>
    <lineage>
        <taxon>Eukaryota</taxon>
        <taxon>Metazoa</taxon>
        <taxon>Chordata</taxon>
        <taxon>Craniata</taxon>
        <taxon>Vertebrata</taxon>
        <taxon>Euteleostomi</taxon>
        <taxon>Mammalia</taxon>
        <taxon>Eutheria</taxon>
        <taxon>Laurasiatheria</taxon>
        <taxon>Artiodactyla</taxon>
        <taxon>Ruminantia</taxon>
        <taxon>Pecora</taxon>
        <taxon>Bovidae</taxon>
        <taxon>Bovinae</taxon>
        <taxon>Bos</taxon>
    </lineage>
</organism>
<keyword evidence="2" id="KW-1185">Reference proteome</keyword>
<accession>A0ABM4RLZ4</accession>
<dbReference type="GeneID" id="109553113"/>
<evidence type="ECO:0000313" key="2">
    <source>
        <dbReference type="Proteomes" id="UP001652663"/>
    </source>
</evidence>
<protein>
    <submittedName>
        <fullName evidence="3">Uncharacterized protein</fullName>
    </submittedName>
</protein>
<dbReference type="RefSeq" id="XP_070636563.1">
    <property type="nucleotide sequence ID" value="XM_070780462.1"/>
</dbReference>
<dbReference type="Proteomes" id="UP001652663">
    <property type="component" value="Chromosome 26"/>
</dbReference>
<evidence type="ECO:0000256" key="1">
    <source>
        <dbReference type="SAM" id="MobiDB-lite"/>
    </source>
</evidence>
<feature type="compositionally biased region" description="Low complexity" evidence="1">
    <location>
        <begin position="221"/>
        <end position="236"/>
    </location>
</feature>
<reference evidence="3" key="1">
    <citation type="submission" date="2025-08" db="UniProtKB">
        <authorList>
            <consortium name="RefSeq"/>
        </authorList>
    </citation>
    <scope>IDENTIFICATION</scope>
    <source>
        <tissue evidence="3">Blood</tissue>
    </source>
</reference>
<proteinExistence type="predicted"/>
<name>A0ABM4RLZ4_BOSIN</name>
<feature type="region of interest" description="Disordered" evidence="1">
    <location>
        <begin position="76"/>
        <end position="130"/>
    </location>
</feature>